<evidence type="ECO:0000313" key="2">
    <source>
        <dbReference type="Proteomes" id="UP000276215"/>
    </source>
</evidence>
<organism evidence="1 2">
    <name type="scientific">Choiromyces venosus 120613-1</name>
    <dbReference type="NCBI Taxonomy" id="1336337"/>
    <lineage>
        <taxon>Eukaryota</taxon>
        <taxon>Fungi</taxon>
        <taxon>Dikarya</taxon>
        <taxon>Ascomycota</taxon>
        <taxon>Pezizomycotina</taxon>
        <taxon>Pezizomycetes</taxon>
        <taxon>Pezizales</taxon>
        <taxon>Tuberaceae</taxon>
        <taxon>Choiromyces</taxon>
    </lineage>
</organism>
<gene>
    <name evidence="1" type="ORF">L873DRAFT_1801710</name>
</gene>
<dbReference type="Proteomes" id="UP000276215">
    <property type="component" value="Unassembled WGS sequence"/>
</dbReference>
<keyword evidence="2" id="KW-1185">Reference proteome</keyword>
<dbReference type="EMBL" id="ML120366">
    <property type="protein sequence ID" value="RPB02719.1"/>
    <property type="molecule type" value="Genomic_DNA"/>
</dbReference>
<reference evidence="1 2" key="1">
    <citation type="journal article" date="2018" name="Nat. Ecol. Evol.">
        <title>Pezizomycetes genomes reveal the molecular basis of ectomycorrhizal truffle lifestyle.</title>
        <authorList>
            <person name="Murat C."/>
            <person name="Payen T."/>
            <person name="Noel B."/>
            <person name="Kuo A."/>
            <person name="Morin E."/>
            <person name="Chen J."/>
            <person name="Kohler A."/>
            <person name="Krizsan K."/>
            <person name="Balestrini R."/>
            <person name="Da Silva C."/>
            <person name="Montanini B."/>
            <person name="Hainaut M."/>
            <person name="Levati E."/>
            <person name="Barry K.W."/>
            <person name="Belfiori B."/>
            <person name="Cichocki N."/>
            <person name="Clum A."/>
            <person name="Dockter R.B."/>
            <person name="Fauchery L."/>
            <person name="Guy J."/>
            <person name="Iotti M."/>
            <person name="Le Tacon F."/>
            <person name="Lindquist E.A."/>
            <person name="Lipzen A."/>
            <person name="Malagnac F."/>
            <person name="Mello A."/>
            <person name="Molinier V."/>
            <person name="Miyauchi S."/>
            <person name="Poulain J."/>
            <person name="Riccioni C."/>
            <person name="Rubini A."/>
            <person name="Sitrit Y."/>
            <person name="Splivallo R."/>
            <person name="Traeger S."/>
            <person name="Wang M."/>
            <person name="Zifcakova L."/>
            <person name="Wipf D."/>
            <person name="Zambonelli A."/>
            <person name="Paolocci F."/>
            <person name="Nowrousian M."/>
            <person name="Ottonello S."/>
            <person name="Baldrian P."/>
            <person name="Spatafora J.W."/>
            <person name="Henrissat B."/>
            <person name="Nagy L.G."/>
            <person name="Aury J.M."/>
            <person name="Wincker P."/>
            <person name="Grigoriev I.V."/>
            <person name="Bonfante P."/>
            <person name="Martin F.M."/>
        </authorList>
    </citation>
    <scope>NUCLEOTIDE SEQUENCE [LARGE SCALE GENOMIC DNA]</scope>
    <source>
        <strain evidence="1 2">120613-1</strain>
    </source>
</reference>
<dbReference type="AlphaFoldDB" id="A0A3N4K081"/>
<sequence>MLNILRPTQHSSVSITKTAAIGHLMLKRNITTVVQRSLEGALVILYHDSFYILQPNPPEITPLDVVFCRPPVFSTLQSTHGKHCKDVAKGRDMQNQQQEQEQLVLKSLWPIRDLKLRRSGARSL</sequence>
<proteinExistence type="predicted"/>
<name>A0A3N4K081_9PEZI</name>
<protein>
    <submittedName>
        <fullName evidence="1">Uncharacterized protein</fullName>
    </submittedName>
</protein>
<accession>A0A3N4K081</accession>
<evidence type="ECO:0000313" key="1">
    <source>
        <dbReference type="EMBL" id="RPB02719.1"/>
    </source>
</evidence>